<feature type="binding site" evidence="3">
    <location>
        <begin position="671"/>
        <end position="678"/>
    </location>
    <ligand>
        <name>ATP</name>
        <dbReference type="ChEBI" id="CHEBI:30616"/>
    </ligand>
</feature>
<protein>
    <submittedName>
        <fullName evidence="5">FtsK/SpoIIIE family protein</fullName>
    </submittedName>
</protein>
<keyword evidence="2 3" id="KW-0067">ATP-binding</keyword>
<organism evidence="5">
    <name type="scientific">uncultured Acidimicrobiales bacterium</name>
    <dbReference type="NCBI Taxonomy" id="310071"/>
    <lineage>
        <taxon>Bacteria</taxon>
        <taxon>Bacillati</taxon>
        <taxon>Actinomycetota</taxon>
        <taxon>Acidimicrobiia</taxon>
        <taxon>Acidimicrobiales</taxon>
        <taxon>environmental samples</taxon>
    </lineage>
</organism>
<dbReference type="InterPro" id="IPR002543">
    <property type="entry name" value="FtsK_dom"/>
</dbReference>
<dbReference type="GO" id="GO:0003677">
    <property type="term" value="F:DNA binding"/>
    <property type="evidence" value="ECO:0007669"/>
    <property type="project" value="InterPro"/>
</dbReference>
<evidence type="ECO:0000256" key="3">
    <source>
        <dbReference type="PROSITE-ProRule" id="PRU00289"/>
    </source>
</evidence>
<dbReference type="EMBL" id="CADCSZ010000150">
    <property type="protein sequence ID" value="CAA9253210.1"/>
    <property type="molecule type" value="Genomic_DNA"/>
</dbReference>
<dbReference type="SUPFAM" id="SSF52540">
    <property type="entry name" value="P-loop containing nucleoside triphosphate hydrolases"/>
    <property type="match status" value="2"/>
</dbReference>
<sequence>MMELLVEVGWPGGTSSELVVELGPRDTVASLVAGLCEHGAARGLGTLDPAKAALELVGEHRSLDPHLPPLDAGLLSGASLRLHPDGRTAPPVAPGPPAGRAVVLDIAGGPLVGHSFRLLAGDHLVGRSGEAAVALADPTVSRRQLWAHVGTDLGVTVAPAPEAKTDVLVDGVPISGPVPIGPEQPVLVGSTTLFLRPARLGRPDRRDGLGQVPHNRVPYRRPVVAERALPALPAPPERPDPRPVPFIAVLAPGFGAVAMAIVFSSPRLLLLAGFTPLLLFLRSNAMKRAGGKRFERDRAGFRARVATRAAEVDDALVAELRERHAAAPDLALLARAAAAGEARLWERNRDAPDVLELRIGQGPCRTRVSTPVEGRGQPELRDEATAELAHHVGLSYAPITLPLCSIGVLGLHGDPAQVTRVGSALTVQAACQHSPEDLVIAAVVSAERQRDLSFLPWLPHTRAATSPLEGEHLAVGPDEGRRLLAGLLNACGLRLDRASKRLGTWPWVLLVLDGTAGIDRPLLAKLLDVGPRAGIATIWLGDVEHQLPRQCTAMLACAPVVEARASLLRVTDPNVADRRLDIEGLDPDLAMAVARQLAPLRDASSTGATSAIPRRVDLLDALGLPSPSAAAVAARWAASTGDGLAATVGLDAEGPFALDLVEQGPHTLIAGTSGAGKSELLTTLVAALAATHPPNRLAFLFVDYKGGAGTSAFRDLPHAAGHVTNLDGRLSLRVLTSLRAELNRRMGVLEGRAKDLAELVQVAPDEAPPRLVLVVDEFATLVKEVPDFVAGIVDIAQRGRSLGIHLVLATQRPTGVVNDNILANTNLRIALRVLDPADSQNILGAKDAADLPVPLKGRAYVRSGPGALSSFQTAWSGAPFEARPGRHSVGVGPFGLGRWSAPGNLDVTAASGGPAPTQAEVLLAAIDEASHTLGFTRPPPPWLPPLPAVVTAHQVSEHLSRESKDSMTLDPGRWAPIGLVDDPEHQAQRAAVVDLEAVGGLLVVGAGGTGKTTLLRTVAAALAEQGDDGRVVLYGVDAASRSLEQLTALAATAAVVHSDELERVTRLVTVLTQEVARRREVLVAAAADSLSALRTAGRDAGMPRLILLIDGYGALHAALDRPESVGWLPLLHRLAADGRQVGLHLVITNDRKTMPPPLLAALGCRVALRQADSADLTAFGVPNKVAKEADLPVGRGFLDGGAEVQLASLSDDPGGAAQARALADLGARLRPTRPKRPAQLPELPERWPVATVASARLRAVLGLADLSLEPIEVEVSRRHLVVTGAPLSGRSTALATAATGLRRSTPGLVLVAIGAATSPLSDLGVWDDAGFGRGRHAPVLERLLERFGGSEAAGAEAVLVVDSAEDVEPPAAKLLEQLVRLDAVRCCVAADVGTIAKGFGGWIADVRRARSTLVLQPEGRGEVETVTGVRPRFRPDQPFPPGRGVLVADRAWRLVQVGLVEPVPAGGRT</sequence>
<dbReference type="CDD" id="cd01127">
    <property type="entry name" value="TrwB_TraG_TraD_VirD4"/>
    <property type="match status" value="1"/>
</dbReference>
<dbReference type="SUPFAM" id="SSF49879">
    <property type="entry name" value="SMAD/FHA domain"/>
    <property type="match status" value="1"/>
</dbReference>
<gene>
    <name evidence="5" type="ORF">AVDCRST_MAG76-2389</name>
</gene>
<dbReference type="InterPro" id="IPR008984">
    <property type="entry name" value="SMAD_FHA_dom_sf"/>
</dbReference>
<evidence type="ECO:0000259" key="4">
    <source>
        <dbReference type="PROSITE" id="PS50901"/>
    </source>
</evidence>
<name>A0A6J4IHU0_9ACTN</name>
<dbReference type="GO" id="GO:0005524">
    <property type="term" value="F:ATP binding"/>
    <property type="evidence" value="ECO:0007669"/>
    <property type="project" value="UniProtKB-UniRule"/>
</dbReference>
<dbReference type="SMART" id="SM00382">
    <property type="entry name" value="AAA"/>
    <property type="match status" value="3"/>
</dbReference>
<dbReference type="CDD" id="cd00060">
    <property type="entry name" value="FHA"/>
    <property type="match status" value="1"/>
</dbReference>
<dbReference type="PROSITE" id="PS50901">
    <property type="entry name" value="FTSK"/>
    <property type="match status" value="2"/>
</dbReference>
<dbReference type="PANTHER" id="PTHR22683:SF1">
    <property type="entry name" value="TYPE VII SECRETION SYSTEM PROTEIN ESSC"/>
    <property type="match status" value="1"/>
</dbReference>
<dbReference type="PANTHER" id="PTHR22683">
    <property type="entry name" value="SPORULATION PROTEIN RELATED"/>
    <property type="match status" value="1"/>
</dbReference>
<evidence type="ECO:0000313" key="5">
    <source>
        <dbReference type="EMBL" id="CAA9253210.1"/>
    </source>
</evidence>
<dbReference type="InterPro" id="IPR003593">
    <property type="entry name" value="AAA+_ATPase"/>
</dbReference>
<dbReference type="Gene3D" id="3.40.50.300">
    <property type="entry name" value="P-loop containing nucleotide triphosphate hydrolases"/>
    <property type="match status" value="3"/>
</dbReference>
<evidence type="ECO:0000256" key="2">
    <source>
        <dbReference type="ARBA" id="ARBA00022840"/>
    </source>
</evidence>
<reference evidence="5" key="1">
    <citation type="submission" date="2020-02" db="EMBL/GenBank/DDBJ databases">
        <authorList>
            <person name="Meier V. D."/>
        </authorList>
    </citation>
    <scope>NUCLEOTIDE SEQUENCE</scope>
    <source>
        <strain evidence="5">AVDCRST_MAG76</strain>
    </source>
</reference>
<accession>A0A6J4IHU0</accession>
<dbReference type="Gene3D" id="2.60.200.20">
    <property type="match status" value="1"/>
</dbReference>
<proteinExistence type="predicted"/>
<dbReference type="InterPro" id="IPR050206">
    <property type="entry name" value="FtsK/SpoIIIE/SftA"/>
</dbReference>
<feature type="domain" description="FtsK" evidence="4">
    <location>
        <begin position="653"/>
        <end position="840"/>
    </location>
</feature>
<evidence type="ECO:0000256" key="1">
    <source>
        <dbReference type="ARBA" id="ARBA00022741"/>
    </source>
</evidence>
<feature type="domain" description="FtsK" evidence="4">
    <location>
        <begin position="988"/>
        <end position="1177"/>
    </location>
</feature>
<dbReference type="InterPro" id="IPR027417">
    <property type="entry name" value="P-loop_NTPase"/>
</dbReference>
<keyword evidence="1 3" id="KW-0547">Nucleotide-binding</keyword>
<dbReference type="Pfam" id="PF01580">
    <property type="entry name" value="FtsK_SpoIIIE"/>
    <property type="match status" value="2"/>
</dbReference>
<feature type="binding site" evidence="3">
    <location>
        <begin position="1005"/>
        <end position="1012"/>
    </location>
    <ligand>
        <name>ATP</name>
        <dbReference type="ChEBI" id="CHEBI:30616"/>
    </ligand>
</feature>